<keyword evidence="5 10" id="KW-0573">Peptidoglycan synthesis</keyword>
<evidence type="ECO:0000256" key="11">
    <source>
        <dbReference type="PIRNR" id="PIRNR002869"/>
    </source>
</evidence>
<evidence type="ECO:0000313" key="12">
    <source>
        <dbReference type="EMBL" id="RIE07037.1"/>
    </source>
</evidence>
<dbReference type="GO" id="GO:0071555">
    <property type="term" value="P:cell wall organization"/>
    <property type="evidence" value="ECO:0007669"/>
    <property type="project" value="UniProtKB-UniRule"/>
</dbReference>
<evidence type="ECO:0000313" key="15">
    <source>
        <dbReference type="Proteomes" id="UP000266489"/>
    </source>
</evidence>
<evidence type="ECO:0000256" key="3">
    <source>
        <dbReference type="ARBA" id="ARBA00022692"/>
    </source>
</evidence>
<feature type="transmembrane region" description="Helical" evidence="10">
    <location>
        <begin position="366"/>
        <end position="391"/>
    </location>
</feature>
<feature type="transmembrane region" description="Helical" evidence="10">
    <location>
        <begin position="248"/>
        <end position="269"/>
    </location>
</feature>
<feature type="transmembrane region" description="Helical" evidence="10">
    <location>
        <begin position="291"/>
        <end position="311"/>
    </location>
</feature>
<name>A0A398D415_9BACT</name>
<keyword evidence="14" id="KW-1185">Reference proteome</keyword>
<feature type="transmembrane region" description="Helical" evidence="10">
    <location>
        <begin position="471"/>
        <end position="491"/>
    </location>
</feature>
<evidence type="ECO:0000256" key="8">
    <source>
        <dbReference type="ARBA" id="ARBA00060041"/>
    </source>
</evidence>
<comment type="pathway">
    <text evidence="10">Cell wall biogenesis; peptidoglycan biosynthesis.</text>
</comment>
<comment type="subcellular location">
    <subcellularLocation>
        <location evidence="1 10">Cell membrane</location>
        <topology evidence="1 10">Multi-pass membrane protein</topology>
    </subcellularLocation>
</comment>
<keyword evidence="3 10" id="KW-0812">Transmembrane</keyword>
<evidence type="ECO:0000313" key="13">
    <source>
        <dbReference type="EMBL" id="RIE13590.1"/>
    </source>
</evidence>
<dbReference type="GO" id="GO:0008360">
    <property type="term" value="P:regulation of cell shape"/>
    <property type="evidence" value="ECO:0007669"/>
    <property type="project" value="UniProtKB-UniRule"/>
</dbReference>
<dbReference type="Proteomes" id="UP000266260">
    <property type="component" value="Unassembled WGS sequence"/>
</dbReference>
<comment type="similarity">
    <text evidence="9 10 11">Belongs to the MurJ/MviN family.</text>
</comment>
<evidence type="ECO:0000256" key="1">
    <source>
        <dbReference type="ARBA" id="ARBA00004651"/>
    </source>
</evidence>
<dbReference type="PRINTS" id="PR01806">
    <property type="entry name" value="VIRFACTRMVIN"/>
</dbReference>
<dbReference type="GO" id="GO:0034204">
    <property type="term" value="P:lipid translocation"/>
    <property type="evidence" value="ECO:0007669"/>
    <property type="project" value="TreeGrafter"/>
</dbReference>
<feature type="transmembrane region" description="Helical" evidence="10">
    <location>
        <begin position="332"/>
        <end position="354"/>
    </location>
</feature>
<dbReference type="AlphaFoldDB" id="A0A398D415"/>
<evidence type="ECO:0000256" key="4">
    <source>
        <dbReference type="ARBA" id="ARBA00022960"/>
    </source>
</evidence>
<dbReference type="Pfam" id="PF03023">
    <property type="entry name" value="MurJ"/>
    <property type="match status" value="1"/>
</dbReference>
<dbReference type="InterPro" id="IPR004268">
    <property type="entry name" value="MurJ"/>
</dbReference>
<protein>
    <recommendedName>
        <fullName evidence="10">Probable lipid II flippase MurJ</fullName>
    </recommendedName>
</protein>
<dbReference type="RefSeq" id="WP_119119463.1">
    <property type="nucleotide sequence ID" value="NZ_QXIT01000138.1"/>
</dbReference>
<evidence type="ECO:0000256" key="2">
    <source>
        <dbReference type="ARBA" id="ARBA00022475"/>
    </source>
</evidence>
<comment type="caution">
    <text evidence="12">The sequence shown here is derived from an EMBL/GenBank/DDBJ whole genome shotgun (WGS) entry which is preliminary data.</text>
</comment>
<dbReference type="OrthoDB" id="9804143at2"/>
<feature type="transmembrane region" description="Helical" evidence="10">
    <location>
        <begin position="177"/>
        <end position="198"/>
    </location>
</feature>
<accession>A0A398D415</accession>
<dbReference type="UniPathway" id="UPA00219"/>
<dbReference type="EMBL" id="QXIU01000068">
    <property type="protein sequence ID" value="RIE13590.1"/>
    <property type="molecule type" value="Genomic_DNA"/>
</dbReference>
<keyword evidence="2 10" id="KW-1003">Cell membrane</keyword>
<keyword evidence="10 11" id="KW-0813">Transport</keyword>
<sequence>MADEHQQQVTVGGTMSRGHRLLRRQSVAQAAVFLSIVTLLSKFIGFARDAIVAHNWGATGITDAFLIGMMVPSVLLGIVSTGLSTLIVPWYIAHRKNDPARARELVNQVTFVWGMAFLAMSVLVLIWAPQLVHLFAPSFTGSRYDLAVKVTRLLVPMGFFNVMTGLVTGLSQAEGQFLIPLLSNIAGNVLLVGCLLFFSSPLGIQSYSLGLTVMSVVGFAPILWFLLSRRGFFRHLDMRHVDWRAIGAFAALLVPLVISGGGGSLNTIVDRWFASHLVQGSVSALDYSNRLWNLPLALAATPIVTAVFPWFSSMAVDGTLRTTYEDRIKKTVALMIYIMAPCIAGLVVLAQPIVRLLFQRGAFDAAATHLTATCVQMYCLGLLGLALFPVLHRVFYSFKDTRTPLIVGVAMIAINAFTDWLFGRWFGAPGIALSTTAAVTVGTIMDALLVRRFFRGEVRTTPHYPLVSQTFKTVVAVIPVVGVALLTRSWIGVPQGFTGVALRLVLVCGAAAVCYMVCSAVLRIDGWRLLLGRIRHRLPVGSPLGSAGN</sequence>
<keyword evidence="7 10" id="KW-0472">Membrane</keyword>
<keyword evidence="6 10" id="KW-1133">Transmembrane helix</keyword>
<dbReference type="PANTHER" id="PTHR47019:SF1">
    <property type="entry name" value="LIPID II FLIPPASE MURJ"/>
    <property type="match status" value="1"/>
</dbReference>
<dbReference type="GO" id="GO:0005886">
    <property type="term" value="C:plasma membrane"/>
    <property type="evidence" value="ECO:0007669"/>
    <property type="project" value="UniProtKB-SubCell"/>
</dbReference>
<feature type="transmembrane region" description="Helical" evidence="10">
    <location>
        <begin position="65"/>
        <end position="93"/>
    </location>
</feature>
<evidence type="ECO:0000256" key="5">
    <source>
        <dbReference type="ARBA" id="ARBA00022984"/>
    </source>
</evidence>
<dbReference type="InterPro" id="IPR051050">
    <property type="entry name" value="Lipid_II_flippase_MurJ/MviN"/>
</dbReference>
<evidence type="ECO:0000256" key="7">
    <source>
        <dbReference type="ARBA" id="ARBA00023136"/>
    </source>
</evidence>
<feature type="transmembrane region" description="Helical" evidence="10">
    <location>
        <begin position="150"/>
        <end position="170"/>
    </location>
</feature>
<feature type="transmembrane region" description="Helical" evidence="10">
    <location>
        <begin position="497"/>
        <end position="522"/>
    </location>
</feature>
<keyword evidence="4 10" id="KW-0133">Cell shape</keyword>
<evidence type="ECO:0000256" key="10">
    <source>
        <dbReference type="HAMAP-Rule" id="MF_02078"/>
    </source>
</evidence>
<keyword evidence="10 11" id="KW-0961">Cell wall biogenesis/degradation</keyword>
<dbReference type="EMBL" id="QXIT01000138">
    <property type="protein sequence ID" value="RIE07037.1"/>
    <property type="molecule type" value="Genomic_DNA"/>
</dbReference>
<reference evidence="14 15" key="1">
    <citation type="submission" date="2018-09" db="EMBL/GenBank/DDBJ databases">
        <title>Discovery and Ecogenomic Context for Candidatus Cryosericales, a Global Caldiserica Order Active in Thawing Permafrost.</title>
        <authorList>
            <person name="Martinez M.A."/>
            <person name="Woodcroft B.J."/>
            <person name="Ignacio Espinoza J.C."/>
            <person name="Zayed A."/>
            <person name="Singleton C.M."/>
            <person name="Boyd J."/>
            <person name="Li Y.-F."/>
            <person name="Purvine S."/>
            <person name="Maughan H."/>
            <person name="Hodgkins S.B."/>
            <person name="Anderson D."/>
            <person name="Sederholm M."/>
            <person name="Temperton B."/>
            <person name="Saleska S.R."/>
            <person name="Tyson G.W."/>
            <person name="Rich V.I."/>
        </authorList>
    </citation>
    <scope>NUCLEOTIDE SEQUENCE [LARGE SCALE GENOMIC DNA]</scope>
    <source>
        <strain evidence="13 15">SMC5</strain>
        <strain evidence="12 14">SMC6</strain>
    </source>
</reference>
<comment type="function">
    <text evidence="8 10 11">Involved in peptidoglycan biosynthesis. Transports lipid-linked peptidoglycan precursors from the inner to the outer leaflet of the cytoplasmic membrane.</text>
</comment>
<evidence type="ECO:0000256" key="6">
    <source>
        <dbReference type="ARBA" id="ARBA00022989"/>
    </source>
</evidence>
<dbReference type="CDD" id="cd13123">
    <property type="entry name" value="MATE_MurJ_like"/>
    <property type="match status" value="1"/>
</dbReference>
<dbReference type="NCBIfam" id="TIGR01695">
    <property type="entry name" value="murJ_mviN"/>
    <property type="match status" value="1"/>
</dbReference>
<feature type="transmembrane region" description="Helical" evidence="10">
    <location>
        <begin position="204"/>
        <end position="227"/>
    </location>
</feature>
<organism evidence="12 14">
    <name type="scientific">Candidatus Cryosericum odellii</name>
    <dbReference type="NCBI Taxonomy" id="2290917"/>
    <lineage>
        <taxon>Bacteria</taxon>
        <taxon>Pseudomonadati</taxon>
        <taxon>Caldisericota/Cryosericota group</taxon>
        <taxon>Candidatus Cryosericota</taxon>
        <taxon>Candidatus Cryosericia</taxon>
        <taxon>Candidatus Cryosericales</taxon>
        <taxon>Candidatus Cryosericaceae</taxon>
        <taxon>Candidatus Cryosericum</taxon>
    </lineage>
</organism>
<proteinExistence type="inferred from homology"/>
<gene>
    <name evidence="10 12" type="primary">murJ</name>
    <name evidence="13" type="ORF">SMC5_02575</name>
    <name evidence="12" type="ORF">SMC6_07870</name>
</gene>
<dbReference type="GO" id="GO:0009252">
    <property type="term" value="P:peptidoglycan biosynthetic process"/>
    <property type="evidence" value="ECO:0007669"/>
    <property type="project" value="UniProtKB-UniRule"/>
</dbReference>
<dbReference type="PIRSF" id="PIRSF002869">
    <property type="entry name" value="MviN"/>
    <property type="match status" value="1"/>
</dbReference>
<dbReference type="GO" id="GO:0015648">
    <property type="term" value="F:lipid-linked peptidoglycan transporter activity"/>
    <property type="evidence" value="ECO:0007669"/>
    <property type="project" value="UniProtKB-UniRule"/>
</dbReference>
<evidence type="ECO:0000256" key="9">
    <source>
        <dbReference type="ARBA" id="ARBA00061532"/>
    </source>
</evidence>
<accession>A0A398DFT1</accession>
<dbReference type="PANTHER" id="PTHR47019">
    <property type="entry name" value="LIPID II FLIPPASE MURJ"/>
    <property type="match status" value="1"/>
</dbReference>
<dbReference type="Proteomes" id="UP000266489">
    <property type="component" value="Unassembled WGS sequence"/>
</dbReference>
<evidence type="ECO:0000313" key="14">
    <source>
        <dbReference type="Proteomes" id="UP000266260"/>
    </source>
</evidence>
<dbReference type="HAMAP" id="MF_02078">
    <property type="entry name" value="MurJ_MviN"/>
    <property type="match status" value="1"/>
</dbReference>
<feature type="transmembrane region" description="Helical" evidence="10">
    <location>
        <begin position="403"/>
        <end position="422"/>
    </location>
</feature>
<feature type="transmembrane region" description="Helical" evidence="10">
    <location>
        <begin position="105"/>
        <end position="130"/>
    </location>
</feature>
<feature type="transmembrane region" description="Helical" evidence="10">
    <location>
        <begin position="428"/>
        <end position="450"/>
    </location>
</feature>
<feature type="transmembrane region" description="Helical" evidence="10">
    <location>
        <begin position="27"/>
        <end position="45"/>
    </location>
</feature>